<protein>
    <submittedName>
        <fullName evidence="1">LacI family DNA-binding transcriptional regulator</fullName>
    </submittedName>
</protein>
<dbReference type="Proteomes" id="UP001375539">
    <property type="component" value="Unassembled WGS sequence"/>
</dbReference>
<dbReference type="EMBL" id="JBBKAI010000002">
    <property type="protein sequence ID" value="MEJ8657060.1"/>
    <property type="molecule type" value="Genomic_DNA"/>
</dbReference>
<keyword evidence="2" id="KW-1185">Reference proteome</keyword>
<evidence type="ECO:0000313" key="1">
    <source>
        <dbReference type="EMBL" id="MEJ8657060.1"/>
    </source>
</evidence>
<organism evidence="1 2">
    <name type="scientific">Streptomyces pratisoli</name>
    <dbReference type="NCBI Taxonomy" id="3139917"/>
    <lineage>
        <taxon>Bacteria</taxon>
        <taxon>Bacillati</taxon>
        <taxon>Actinomycetota</taxon>
        <taxon>Actinomycetes</taxon>
        <taxon>Kitasatosporales</taxon>
        <taxon>Streptomycetaceae</taxon>
        <taxon>Streptomyces</taxon>
    </lineage>
</organism>
<keyword evidence="1" id="KW-0238">DNA-binding</keyword>
<name>A0ACC6QFJ1_9ACTN</name>
<reference evidence="1" key="1">
    <citation type="submission" date="2024-03" db="EMBL/GenBank/DDBJ databases">
        <title>Novel Streptomyces species of biotechnological and ecological value are a feature of Machair soil.</title>
        <authorList>
            <person name="Prole J.R."/>
            <person name="Goodfellow M."/>
            <person name="Allenby N."/>
            <person name="Ward A.C."/>
        </authorList>
    </citation>
    <scope>NUCLEOTIDE SEQUENCE</scope>
    <source>
        <strain evidence="1">MS1.AVA.4</strain>
    </source>
</reference>
<evidence type="ECO:0000313" key="2">
    <source>
        <dbReference type="Proteomes" id="UP001375539"/>
    </source>
</evidence>
<sequence>MAEQRKAQSGQRSPSARITIQDVATEAGVSLTTVSHVLNGKGRVDARTRDHVRTVADRLGYVPSRTARGLASGRSYTIGLSLPQLAGLAPGELLDSEWYGRVVVASSQRALDHQYAVAVLPGFTATKDLNRYSVDGVVILDPVHDDPRFALLERSRIPHVTVGRDPSHPDVPAVRPDALGGATALLTHLAERGARRILMLSAPVEWQYVQDTVTHARLWSAHRGVTVHHGIAGDKQFTRESLYANVRRATVTALRGAESPDAIVGMFEGFGAAIAAAAAATSCSVPADVRVAQDTDDRSTLAASPAITALDQHPDQQARAAVDLLLDLIAERTPVGDVVTPVTLRVRAST</sequence>
<proteinExistence type="predicted"/>
<comment type="caution">
    <text evidence="1">The sequence shown here is derived from an EMBL/GenBank/DDBJ whole genome shotgun (WGS) entry which is preliminary data.</text>
</comment>
<gene>
    <name evidence="1" type="ORF">WKI58_11055</name>
</gene>
<accession>A0ACC6QFJ1</accession>